<evidence type="ECO:0000313" key="4">
    <source>
        <dbReference type="EMBL" id="CAB4779995.1"/>
    </source>
</evidence>
<proteinExistence type="predicted"/>
<sequence>MMTTIADLWLSSSSEAWRNLGCHVGTVQQGDGSSVPFVWIAGLGLRFVEASSEASVESSVVGWTLVADAPLTSMDGVPTHVVDTPHPKPESENTLEVLSIDHIVITTGSLDRTCGAIAESMHLPLKRIREAGHGMRQGFHRAGPIILEILERPDLAPETSAAIWGLVFVVADLDATVSWLGPDAVSEPRSAVQPGRRIASVKKEVGLGLPVALMSPHVRQ</sequence>
<evidence type="ECO:0000313" key="1">
    <source>
        <dbReference type="EMBL" id="CAB4540852.1"/>
    </source>
</evidence>
<accession>A0A6J6BPE6</accession>
<dbReference type="EMBL" id="CAFBQJ010000029">
    <property type="protein sequence ID" value="CAB5045738.1"/>
    <property type="molecule type" value="Genomic_DNA"/>
</dbReference>
<protein>
    <submittedName>
        <fullName evidence="1">Unannotated protein</fullName>
    </submittedName>
</protein>
<dbReference type="EMBL" id="CAEZVL010000053">
    <property type="protein sequence ID" value="CAB4627914.1"/>
    <property type="molecule type" value="Genomic_DNA"/>
</dbReference>
<reference evidence="1" key="1">
    <citation type="submission" date="2020-05" db="EMBL/GenBank/DDBJ databases">
        <authorList>
            <person name="Chiriac C."/>
            <person name="Salcher M."/>
            <person name="Ghai R."/>
            <person name="Kavagutti S V."/>
        </authorList>
    </citation>
    <scope>NUCLEOTIDE SEQUENCE</scope>
</reference>
<gene>
    <name evidence="1" type="ORF">UFOPK1421_00632</name>
    <name evidence="2" type="ORF">UFOPK1820_01134</name>
    <name evidence="3" type="ORF">UFOPK1960_00494</name>
    <name evidence="4" type="ORF">UFOPK2921_00805</name>
    <name evidence="5" type="ORF">UFOPK4275_00274</name>
</gene>
<evidence type="ECO:0000313" key="3">
    <source>
        <dbReference type="EMBL" id="CAB4627914.1"/>
    </source>
</evidence>
<dbReference type="EMBL" id="CAEZZV010000091">
    <property type="protein sequence ID" value="CAB4779995.1"/>
    <property type="molecule type" value="Genomic_DNA"/>
</dbReference>
<dbReference type="AlphaFoldDB" id="A0A6J6BPE6"/>
<dbReference type="EMBL" id="CAEZUK010000203">
    <property type="protein sequence ID" value="CAB4607295.1"/>
    <property type="molecule type" value="Genomic_DNA"/>
</dbReference>
<evidence type="ECO:0000313" key="5">
    <source>
        <dbReference type="EMBL" id="CAB5045738.1"/>
    </source>
</evidence>
<name>A0A6J6BPE6_9ZZZZ</name>
<dbReference type="SUPFAM" id="SSF54593">
    <property type="entry name" value="Glyoxalase/Bleomycin resistance protein/Dihydroxybiphenyl dioxygenase"/>
    <property type="match status" value="1"/>
</dbReference>
<evidence type="ECO:0000313" key="2">
    <source>
        <dbReference type="EMBL" id="CAB4607295.1"/>
    </source>
</evidence>
<dbReference type="EMBL" id="CAEZSL010000055">
    <property type="protein sequence ID" value="CAB4540852.1"/>
    <property type="molecule type" value="Genomic_DNA"/>
</dbReference>
<organism evidence="1">
    <name type="scientific">freshwater metagenome</name>
    <dbReference type="NCBI Taxonomy" id="449393"/>
    <lineage>
        <taxon>unclassified sequences</taxon>
        <taxon>metagenomes</taxon>
        <taxon>ecological metagenomes</taxon>
    </lineage>
</organism>
<dbReference type="Gene3D" id="3.10.180.10">
    <property type="entry name" value="2,3-Dihydroxybiphenyl 1,2-Dioxygenase, domain 1"/>
    <property type="match status" value="1"/>
</dbReference>
<dbReference type="InterPro" id="IPR029068">
    <property type="entry name" value="Glyas_Bleomycin-R_OHBP_Dase"/>
</dbReference>